<dbReference type="EMBL" id="CP072648">
    <property type="protein sequence ID" value="QUW02089.1"/>
    <property type="molecule type" value="Genomic_DNA"/>
</dbReference>
<comment type="subcellular location">
    <subcellularLocation>
        <location evidence="1">Cytoplasm</location>
    </subcellularLocation>
</comment>
<dbReference type="SUPFAM" id="SSF50447">
    <property type="entry name" value="Translation proteins"/>
    <property type="match status" value="1"/>
</dbReference>
<dbReference type="CDD" id="cd03696">
    <property type="entry name" value="SelB_II"/>
    <property type="match status" value="1"/>
</dbReference>
<dbReference type="InterPro" id="IPR004161">
    <property type="entry name" value="EFTu-like_2"/>
</dbReference>
<accession>A0ABX8B610</accession>
<organism evidence="10 11">
    <name type="scientific">Chloracidobacterium validum</name>
    <dbReference type="NCBI Taxonomy" id="2821543"/>
    <lineage>
        <taxon>Bacteria</taxon>
        <taxon>Pseudomonadati</taxon>
        <taxon>Acidobacteriota</taxon>
        <taxon>Terriglobia</taxon>
        <taxon>Terriglobales</taxon>
        <taxon>Acidobacteriaceae</taxon>
        <taxon>Chloracidobacterium</taxon>
    </lineage>
</organism>
<dbReference type="Pfam" id="PF09106">
    <property type="entry name" value="WHD_2nd_SelB"/>
    <property type="match status" value="1"/>
</dbReference>
<dbReference type="Proteomes" id="UP000676506">
    <property type="component" value="Chromosome 1"/>
</dbReference>
<evidence type="ECO:0000256" key="2">
    <source>
        <dbReference type="ARBA" id="ARBA00015953"/>
    </source>
</evidence>
<dbReference type="Pfam" id="PF09107">
    <property type="entry name" value="WHD_3rd_SelB"/>
    <property type="match status" value="1"/>
</dbReference>
<keyword evidence="10" id="KW-0251">Elongation factor</keyword>
<dbReference type="InterPro" id="IPR000795">
    <property type="entry name" value="T_Tr_GTP-bd_dom"/>
</dbReference>
<keyword evidence="4" id="KW-0547">Nucleotide-binding</keyword>
<evidence type="ECO:0000259" key="9">
    <source>
        <dbReference type="PROSITE" id="PS51722"/>
    </source>
</evidence>
<dbReference type="Pfam" id="PF25461">
    <property type="entry name" value="Beta-barrel_SelB"/>
    <property type="match status" value="1"/>
</dbReference>
<dbReference type="Gene3D" id="2.40.30.10">
    <property type="entry name" value="Translation factors"/>
    <property type="match status" value="1"/>
</dbReference>
<dbReference type="InterPro" id="IPR009001">
    <property type="entry name" value="Transl_elong_EF1A/Init_IF2_C"/>
</dbReference>
<dbReference type="PANTHER" id="PTHR43721:SF22">
    <property type="entry name" value="ELONGATION FACTOR TU, MITOCHONDRIAL"/>
    <property type="match status" value="1"/>
</dbReference>
<dbReference type="PROSITE" id="PS51722">
    <property type="entry name" value="G_TR_2"/>
    <property type="match status" value="1"/>
</dbReference>
<dbReference type="CDD" id="cd15491">
    <property type="entry name" value="selB_III"/>
    <property type="match status" value="1"/>
</dbReference>
<dbReference type="NCBIfam" id="TIGR00231">
    <property type="entry name" value="small_GTP"/>
    <property type="match status" value="1"/>
</dbReference>
<dbReference type="CDD" id="cd04171">
    <property type="entry name" value="SelB"/>
    <property type="match status" value="1"/>
</dbReference>
<dbReference type="SUPFAM" id="SSF46785">
    <property type="entry name" value="Winged helix' DNA-binding domain"/>
    <property type="match status" value="3"/>
</dbReference>
<dbReference type="Pfam" id="PF00009">
    <property type="entry name" value="GTP_EFTU"/>
    <property type="match status" value="1"/>
</dbReference>
<dbReference type="Gene3D" id="1.10.10.10">
    <property type="entry name" value="Winged helix-like DNA-binding domain superfamily/Winged helix DNA-binding domain"/>
    <property type="match status" value="1"/>
</dbReference>
<keyword evidence="6" id="KW-0342">GTP-binding</keyword>
<reference evidence="10 11" key="1">
    <citation type="submission" date="2021-03" db="EMBL/GenBank/DDBJ databases">
        <title>Genomic and phenotypic characterization of Chloracidobacterium isolates provides evidence for multiple species.</title>
        <authorList>
            <person name="Saini M.K."/>
            <person name="Costas A.M.G."/>
            <person name="Tank M."/>
            <person name="Bryant D.A."/>
        </authorList>
    </citation>
    <scope>NUCLEOTIDE SEQUENCE [LARGE SCALE GENOMIC DNA]</scope>
    <source>
        <strain evidence="10 11">BV2-C</strain>
    </source>
</reference>
<dbReference type="InterPro" id="IPR015191">
    <property type="entry name" value="SelB_WHD4"/>
</dbReference>
<dbReference type="InterPro" id="IPR009000">
    <property type="entry name" value="Transl_B-barrel_sf"/>
</dbReference>
<dbReference type="InterPro" id="IPR036388">
    <property type="entry name" value="WH-like_DNA-bd_sf"/>
</dbReference>
<evidence type="ECO:0000256" key="8">
    <source>
        <dbReference type="ARBA" id="ARBA00031615"/>
    </source>
</evidence>
<proteinExistence type="predicted"/>
<evidence type="ECO:0000313" key="10">
    <source>
        <dbReference type="EMBL" id="QUW02089.1"/>
    </source>
</evidence>
<dbReference type="SUPFAM" id="SSF50465">
    <property type="entry name" value="EF-Tu/eEF-1alpha/eIF2-gamma C-terminal domain"/>
    <property type="match status" value="1"/>
</dbReference>
<name>A0ABX8B610_9BACT</name>
<evidence type="ECO:0000256" key="4">
    <source>
        <dbReference type="ARBA" id="ARBA00022741"/>
    </source>
</evidence>
<dbReference type="InterPro" id="IPR050055">
    <property type="entry name" value="EF-Tu_GTPase"/>
</dbReference>
<evidence type="ECO:0000256" key="6">
    <source>
        <dbReference type="ARBA" id="ARBA00023134"/>
    </source>
</evidence>
<dbReference type="RefSeq" id="WP_211427980.1">
    <property type="nucleotide sequence ID" value="NZ_CP072648.1"/>
</dbReference>
<dbReference type="InterPro" id="IPR005225">
    <property type="entry name" value="Small_GTP-bd"/>
</dbReference>
<keyword evidence="3" id="KW-0963">Cytoplasm</keyword>
<evidence type="ECO:0000313" key="11">
    <source>
        <dbReference type="Proteomes" id="UP000676506"/>
    </source>
</evidence>
<dbReference type="PROSITE" id="PS00301">
    <property type="entry name" value="G_TR_1"/>
    <property type="match status" value="1"/>
</dbReference>
<evidence type="ECO:0000256" key="3">
    <source>
        <dbReference type="ARBA" id="ARBA00022490"/>
    </source>
</evidence>
<evidence type="ECO:0000256" key="1">
    <source>
        <dbReference type="ARBA" id="ARBA00004496"/>
    </source>
</evidence>
<keyword evidence="11" id="KW-1185">Reference proteome</keyword>
<dbReference type="InterPro" id="IPR057335">
    <property type="entry name" value="Beta-barrel_SelB"/>
</dbReference>
<dbReference type="InterPro" id="IPR004535">
    <property type="entry name" value="Transl_elong_SelB"/>
</dbReference>
<comment type="function">
    <text evidence="7">Translation factor necessary for the incorporation of selenocysteine into proteins. It probably replaces EF-Tu for the insertion of selenocysteine directed by the UGA codon. SelB binds GTP and GDP.</text>
</comment>
<dbReference type="NCBIfam" id="TIGR00475">
    <property type="entry name" value="selB"/>
    <property type="match status" value="1"/>
</dbReference>
<dbReference type="GO" id="GO:0003746">
    <property type="term" value="F:translation elongation factor activity"/>
    <property type="evidence" value="ECO:0007669"/>
    <property type="project" value="UniProtKB-KW"/>
</dbReference>
<dbReference type="InterPro" id="IPR015190">
    <property type="entry name" value="Elong_fac_SelB-wing-hlx_typ-2"/>
</dbReference>
<evidence type="ECO:0000256" key="5">
    <source>
        <dbReference type="ARBA" id="ARBA00022917"/>
    </source>
</evidence>
<dbReference type="InterPro" id="IPR031157">
    <property type="entry name" value="G_TR_CS"/>
</dbReference>
<dbReference type="Gene3D" id="1.10.10.2770">
    <property type="match status" value="1"/>
</dbReference>
<dbReference type="SUPFAM" id="SSF52540">
    <property type="entry name" value="P-loop containing nucleoside triphosphate hydrolases"/>
    <property type="match status" value="1"/>
</dbReference>
<dbReference type="InterPro" id="IPR036390">
    <property type="entry name" value="WH_DNA-bd_sf"/>
</dbReference>
<dbReference type="InterPro" id="IPR027417">
    <property type="entry name" value="P-loop_NTPase"/>
</dbReference>
<feature type="domain" description="Tr-type G" evidence="9">
    <location>
        <begin position="1"/>
        <end position="173"/>
    </location>
</feature>
<evidence type="ECO:0000256" key="7">
    <source>
        <dbReference type="ARBA" id="ARBA00025526"/>
    </source>
</evidence>
<sequence length="628" mass="68630">MESVVIGTAGHIDHGKTALIQALTGTNPDRLPEEQQRGMTIDLGFADLPYAGRRFAFVDVPGHERFIKTMLAGAQGIDLVLFVIAADEGVMPQTTEHLAICHLLGLSHGVVALTKSDLVTEDWLALVREDVNQLTQRTFLAGKPRLPVSAKTGAGLSKLLVELEREARQVRPRDAARPPRLPVDRVFSARGFGTVVTGTLIAGTFSVGDEVSIEPRGLAARIRGIEVHGETRSSVQAGERAALNLSPISVEDVRRGSVVTPAGRFQPTSLLDVQLEVLAAAPQPLADEARIRFHHGTSELMARVTLLDGARELAPGETGFGQLRLEAPVLALPGDRFIIRRYSPAGTLGGGVVLDGRPPRRRGRLRSVANFLSQLAEGPESRRMAFISRAGARGLTLRELAQLTGESDAELETFAQRATGLTYFVASKRLVDQSALTNFGQEVFLALEAAHREQPFQSNFPREDIRQRVAATFPTEVFQHAISQLINQGRIVADARVMRLAEHRVELSNTEAALKHRVEDLCRQAGWQPPTLAGLCRALNISPPQAQTLVRLLLAERKLYQITDFFLHVEAAEALVARLRAAYPSGATLDVGAFKTLCDLPRKFAIPLLEWLDQTNVTRRYGNTRVMI</sequence>
<keyword evidence="5" id="KW-0648">Protein biosynthesis</keyword>
<dbReference type="PANTHER" id="PTHR43721">
    <property type="entry name" value="ELONGATION FACTOR TU-RELATED"/>
    <property type="match status" value="1"/>
</dbReference>
<dbReference type="Pfam" id="PF03144">
    <property type="entry name" value="GTP_EFTU_D2"/>
    <property type="match status" value="1"/>
</dbReference>
<gene>
    <name evidence="10" type="primary">selB</name>
    <name evidence="10" type="ORF">J8C06_06870</name>
</gene>
<dbReference type="Gene3D" id="3.40.50.300">
    <property type="entry name" value="P-loop containing nucleotide triphosphate hydrolases"/>
    <property type="match status" value="1"/>
</dbReference>
<protein>
    <recommendedName>
        <fullName evidence="2">Selenocysteine-specific elongation factor</fullName>
    </recommendedName>
    <alternativeName>
        <fullName evidence="8">SelB translation factor</fullName>
    </alternativeName>
</protein>